<dbReference type="AlphaFoldDB" id="A0A0C3S7U5"/>
<dbReference type="HOGENOM" id="CLU_1631067_0_0_1"/>
<evidence type="ECO:0000313" key="2">
    <source>
        <dbReference type="EMBL" id="KIP06982.1"/>
    </source>
</evidence>
<sequence length="163" mass="17893">MTLSSNGIGVPAYFSSYLSRIREAHPDFPLDPVVFQSILLCLIAGGPHGSHAETASRGSKHLILRTSPEDIGLVLNIASLILTTVFGLPTHKYKAKHDFKFLPSSPTSLPPDHPSDFLRKLFFRERQLPRHSVSADRANRDRSRRTGSGHGPKRSSTLPMAAS</sequence>
<keyword evidence="3" id="KW-1185">Reference proteome</keyword>
<evidence type="ECO:0000256" key="1">
    <source>
        <dbReference type="SAM" id="MobiDB-lite"/>
    </source>
</evidence>
<reference evidence="2 3" key="1">
    <citation type="journal article" date="2014" name="PLoS Genet.">
        <title>Analysis of the Phlebiopsis gigantea genome, transcriptome and secretome provides insight into its pioneer colonization strategies of wood.</title>
        <authorList>
            <person name="Hori C."/>
            <person name="Ishida T."/>
            <person name="Igarashi K."/>
            <person name="Samejima M."/>
            <person name="Suzuki H."/>
            <person name="Master E."/>
            <person name="Ferreira P."/>
            <person name="Ruiz-Duenas F.J."/>
            <person name="Held B."/>
            <person name="Canessa P."/>
            <person name="Larrondo L.F."/>
            <person name="Schmoll M."/>
            <person name="Druzhinina I.S."/>
            <person name="Kubicek C.P."/>
            <person name="Gaskell J.A."/>
            <person name="Kersten P."/>
            <person name="St John F."/>
            <person name="Glasner J."/>
            <person name="Sabat G."/>
            <person name="Splinter BonDurant S."/>
            <person name="Syed K."/>
            <person name="Yadav J."/>
            <person name="Mgbeahuruike A.C."/>
            <person name="Kovalchuk A."/>
            <person name="Asiegbu F.O."/>
            <person name="Lackner G."/>
            <person name="Hoffmeister D."/>
            <person name="Rencoret J."/>
            <person name="Gutierrez A."/>
            <person name="Sun H."/>
            <person name="Lindquist E."/>
            <person name="Barry K."/>
            <person name="Riley R."/>
            <person name="Grigoriev I.V."/>
            <person name="Henrissat B."/>
            <person name="Kues U."/>
            <person name="Berka R.M."/>
            <person name="Martinez A.T."/>
            <person name="Covert S.F."/>
            <person name="Blanchette R.A."/>
            <person name="Cullen D."/>
        </authorList>
    </citation>
    <scope>NUCLEOTIDE SEQUENCE [LARGE SCALE GENOMIC DNA]</scope>
    <source>
        <strain evidence="2 3">11061_1 CR5-6</strain>
    </source>
</reference>
<dbReference type="EMBL" id="KN840506">
    <property type="protein sequence ID" value="KIP06982.1"/>
    <property type="molecule type" value="Genomic_DNA"/>
</dbReference>
<evidence type="ECO:0000313" key="3">
    <source>
        <dbReference type="Proteomes" id="UP000053257"/>
    </source>
</evidence>
<feature type="compositionally biased region" description="Basic and acidic residues" evidence="1">
    <location>
        <begin position="129"/>
        <end position="141"/>
    </location>
</feature>
<gene>
    <name evidence="2" type="ORF">PHLGIDRAFT_106289</name>
</gene>
<dbReference type="Proteomes" id="UP000053257">
    <property type="component" value="Unassembled WGS sequence"/>
</dbReference>
<feature type="compositionally biased region" description="Basic residues" evidence="1">
    <location>
        <begin position="142"/>
        <end position="153"/>
    </location>
</feature>
<organism evidence="2 3">
    <name type="scientific">Phlebiopsis gigantea (strain 11061_1 CR5-6)</name>
    <name type="common">White-rot fungus</name>
    <name type="synonym">Peniophora gigantea</name>
    <dbReference type="NCBI Taxonomy" id="745531"/>
    <lineage>
        <taxon>Eukaryota</taxon>
        <taxon>Fungi</taxon>
        <taxon>Dikarya</taxon>
        <taxon>Basidiomycota</taxon>
        <taxon>Agaricomycotina</taxon>
        <taxon>Agaricomycetes</taxon>
        <taxon>Polyporales</taxon>
        <taxon>Phanerochaetaceae</taxon>
        <taxon>Phlebiopsis</taxon>
    </lineage>
</organism>
<feature type="region of interest" description="Disordered" evidence="1">
    <location>
        <begin position="129"/>
        <end position="163"/>
    </location>
</feature>
<name>A0A0C3S7U5_PHLG1</name>
<feature type="compositionally biased region" description="Polar residues" evidence="1">
    <location>
        <begin position="154"/>
        <end position="163"/>
    </location>
</feature>
<feature type="non-terminal residue" evidence="2">
    <location>
        <position position="163"/>
    </location>
</feature>
<protein>
    <submittedName>
        <fullName evidence="2">Uncharacterized protein</fullName>
    </submittedName>
</protein>
<proteinExistence type="predicted"/>
<dbReference type="OrthoDB" id="5582146at2759"/>
<accession>A0A0C3S7U5</accession>